<gene>
    <name evidence="12" type="ORF">KK1_031837</name>
</gene>
<dbReference type="PROSITE" id="PS00640">
    <property type="entry name" value="THIOL_PROTEASE_ASN"/>
    <property type="match status" value="1"/>
</dbReference>
<dbReference type="CDD" id="cd02248">
    <property type="entry name" value="Peptidase_C1A"/>
    <property type="match status" value="1"/>
</dbReference>
<dbReference type="FunFam" id="3.90.70.10:FF:000057">
    <property type="entry name" value="Cysteine protease RD19A"/>
    <property type="match status" value="1"/>
</dbReference>
<evidence type="ECO:0000256" key="5">
    <source>
        <dbReference type="ARBA" id="ARBA00022807"/>
    </source>
</evidence>
<dbReference type="GO" id="GO:0008234">
    <property type="term" value="F:cysteine-type peptidase activity"/>
    <property type="evidence" value="ECO:0007669"/>
    <property type="project" value="UniProtKB-KW"/>
</dbReference>
<dbReference type="Proteomes" id="UP000075243">
    <property type="component" value="Unassembled WGS sequence"/>
</dbReference>
<keyword evidence="6" id="KW-0865">Zymogen</keyword>
<keyword evidence="8" id="KW-0325">Glycoprotein</keyword>
<evidence type="ECO:0000256" key="3">
    <source>
        <dbReference type="ARBA" id="ARBA00022729"/>
    </source>
</evidence>
<reference evidence="12" key="1">
    <citation type="journal article" date="2012" name="Nat. Biotechnol.">
        <title>Draft genome sequence of pigeonpea (Cajanus cajan), an orphan legume crop of resource-poor farmers.</title>
        <authorList>
            <person name="Varshney R.K."/>
            <person name="Chen W."/>
            <person name="Li Y."/>
            <person name="Bharti A.K."/>
            <person name="Saxena R.K."/>
            <person name="Schlueter J.A."/>
            <person name="Donoghue M.T."/>
            <person name="Azam S."/>
            <person name="Fan G."/>
            <person name="Whaley A.M."/>
            <person name="Farmer A.D."/>
            <person name="Sheridan J."/>
            <person name="Iwata A."/>
            <person name="Tuteja R."/>
            <person name="Penmetsa R.V."/>
            <person name="Wu W."/>
            <person name="Upadhyaya H.D."/>
            <person name="Yang S.P."/>
            <person name="Shah T."/>
            <person name="Saxena K.B."/>
            <person name="Michael T."/>
            <person name="McCombie W.R."/>
            <person name="Yang B."/>
            <person name="Zhang G."/>
            <person name="Yang H."/>
            <person name="Wang J."/>
            <person name="Spillane C."/>
            <person name="Cook D.R."/>
            <person name="May G.D."/>
            <person name="Xu X."/>
            <person name="Jackson S.A."/>
        </authorList>
    </citation>
    <scope>NUCLEOTIDE SEQUENCE [LARGE SCALE GENOMIC DNA]</scope>
</reference>
<dbReference type="InterPro" id="IPR000169">
    <property type="entry name" value="Pept_cys_AS"/>
</dbReference>
<dbReference type="EMBL" id="KQ483554">
    <property type="protein sequence ID" value="KYP46543.1"/>
    <property type="molecule type" value="Genomic_DNA"/>
</dbReference>
<evidence type="ECO:0000256" key="9">
    <source>
        <dbReference type="SAM" id="MobiDB-lite"/>
    </source>
</evidence>
<dbReference type="InterPro" id="IPR000668">
    <property type="entry name" value="Peptidase_C1A_C"/>
</dbReference>
<dbReference type="InterPro" id="IPR025660">
    <property type="entry name" value="Pept_his_AS"/>
</dbReference>
<keyword evidence="4" id="KW-0378">Hydrolase</keyword>
<keyword evidence="3" id="KW-0732">Signal</keyword>
<dbReference type="Pfam" id="PF00112">
    <property type="entry name" value="Peptidase_C1"/>
    <property type="match status" value="1"/>
</dbReference>
<dbReference type="Gramene" id="C.cajan_33142.t">
    <property type="protein sequence ID" value="C.cajan_33142.t"/>
    <property type="gene ID" value="C.cajan_33142"/>
</dbReference>
<evidence type="ECO:0000259" key="10">
    <source>
        <dbReference type="SMART" id="SM00645"/>
    </source>
</evidence>
<evidence type="ECO:0000259" key="11">
    <source>
        <dbReference type="SMART" id="SM00848"/>
    </source>
</evidence>
<evidence type="ECO:0000256" key="4">
    <source>
        <dbReference type="ARBA" id="ARBA00022801"/>
    </source>
</evidence>
<evidence type="ECO:0000256" key="6">
    <source>
        <dbReference type="ARBA" id="ARBA00023145"/>
    </source>
</evidence>
<proteinExistence type="inferred from homology"/>
<name>A0A151RVH1_CAJCA</name>
<feature type="domain" description="Peptidase C1A papain C-terminal" evidence="10">
    <location>
        <begin position="221"/>
        <end position="452"/>
    </location>
</feature>
<feature type="region of interest" description="Disordered" evidence="9">
    <location>
        <begin position="98"/>
        <end position="118"/>
    </location>
</feature>
<dbReference type="SMART" id="SM00848">
    <property type="entry name" value="Inhibitor_I29"/>
    <property type="match status" value="1"/>
</dbReference>
<dbReference type="InterPro" id="IPR013201">
    <property type="entry name" value="Prot_inhib_I29"/>
</dbReference>
<dbReference type="PROSITE" id="PS00639">
    <property type="entry name" value="THIOL_PROTEASE_HIS"/>
    <property type="match status" value="1"/>
</dbReference>
<dbReference type="InterPro" id="IPR025661">
    <property type="entry name" value="Pept_asp_AS"/>
</dbReference>
<protein>
    <submittedName>
        <fullName evidence="12">Cysteine proteinase 15A</fullName>
    </submittedName>
</protein>
<dbReference type="Pfam" id="PF08246">
    <property type="entry name" value="Inhibitor_I29"/>
    <property type="match status" value="1"/>
</dbReference>
<keyword evidence="13" id="KW-1185">Reference proteome</keyword>
<evidence type="ECO:0000256" key="2">
    <source>
        <dbReference type="ARBA" id="ARBA00022670"/>
    </source>
</evidence>
<dbReference type="SMART" id="SM00645">
    <property type="entry name" value="Pept_C1"/>
    <property type="match status" value="1"/>
</dbReference>
<feature type="domain" description="Cathepsin propeptide inhibitor" evidence="11">
    <location>
        <begin position="138"/>
        <end position="194"/>
    </location>
</feature>
<keyword evidence="7" id="KW-1015">Disulfide bond</keyword>
<keyword evidence="5" id="KW-0788">Thiol protease</keyword>
<dbReference type="STRING" id="3821.A0A151RVH1"/>
<keyword evidence="2" id="KW-0645">Protease</keyword>
<organism evidence="12 13">
    <name type="scientific">Cajanus cajan</name>
    <name type="common">Pigeon pea</name>
    <name type="synonym">Cajanus indicus</name>
    <dbReference type="NCBI Taxonomy" id="3821"/>
    <lineage>
        <taxon>Eukaryota</taxon>
        <taxon>Viridiplantae</taxon>
        <taxon>Streptophyta</taxon>
        <taxon>Embryophyta</taxon>
        <taxon>Tracheophyta</taxon>
        <taxon>Spermatophyta</taxon>
        <taxon>Magnoliopsida</taxon>
        <taxon>eudicotyledons</taxon>
        <taxon>Gunneridae</taxon>
        <taxon>Pentapetalae</taxon>
        <taxon>rosids</taxon>
        <taxon>fabids</taxon>
        <taxon>Fabales</taxon>
        <taxon>Fabaceae</taxon>
        <taxon>Papilionoideae</taxon>
        <taxon>50 kb inversion clade</taxon>
        <taxon>NPAAA clade</taxon>
        <taxon>indigoferoid/millettioid clade</taxon>
        <taxon>Phaseoleae</taxon>
        <taxon>Cajanus</taxon>
    </lineage>
</organism>
<comment type="similarity">
    <text evidence="1">Belongs to the peptidase C1 family.</text>
</comment>
<dbReference type="InterPro" id="IPR039417">
    <property type="entry name" value="Peptidase_C1A_papain-like"/>
</dbReference>
<sequence length="553" mass="62083">MNVVLPPKYLLQPFVIHSSKKATFNDVLGWQIYPYPRVIPDVPTLTGNTRFDRVRVWVKLDILNRVRVRVQWRTARSGWRTGRSGGEYGLFCMSSRTGRSAATPSSPSSSSPPWQPIRQVVPGAEPEEDHLLNAEHHFSTFKARFGKSYATKEEHDHRFGVFESNLRRARLHAKLDPSAVHGVTKFSDLTPAEFRRQFLGLKPLRLPAHAQNAPVLPTKDLPKDFDWRDKGAVTNVKDQGSCGSCWSFSTTGALEGAHYLATGELLSFSEQQLVDCDHVCDPEEYGACDAGCNGGLMNNAFEYILESGGIQLEKDYPYTGRDGTCKFDKSKVVATVSNYSVVSLDEDQIAANLVKNGPLAVGINAVYMQTYIGGVSCPYICGKNLDHGVLLVGYGEGAYAPIRFKEKPYWILKNSWGENWGENGYYKICRGRNIISRDTTLMMIAKANSTIYLLKRANHSLKQVLVVEFVVLFEEPWVVTGKVSLHDEETTRTFVRITNDIAQPFTNSSKFEFESLNMATSLVEPNSRRLEDYAWIFPPSEAIKEIGFAFEYL</sequence>
<dbReference type="AlphaFoldDB" id="A0A151RVH1"/>
<dbReference type="Gene3D" id="3.90.70.10">
    <property type="entry name" value="Cysteine proteinases"/>
    <property type="match status" value="1"/>
</dbReference>
<evidence type="ECO:0000256" key="7">
    <source>
        <dbReference type="ARBA" id="ARBA00023157"/>
    </source>
</evidence>
<dbReference type="GO" id="GO:0006508">
    <property type="term" value="P:proteolysis"/>
    <property type="evidence" value="ECO:0007669"/>
    <property type="project" value="UniProtKB-KW"/>
</dbReference>
<dbReference type="PANTHER" id="PTHR12411">
    <property type="entry name" value="CYSTEINE PROTEASE FAMILY C1-RELATED"/>
    <property type="match status" value="1"/>
</dbReference>
<evidence type="ECO:0000313" key="12">
    <source>
        <dbReference type="EMBL" id="KYP46543.1"/>
    </source>
</evidence>
<dbReference type="PROSITE" id="PS00139">
    <property type="entry name" value="THIOL_PROTEASE_CYS"/>
    <property type="match status" value="1"/>
</dbReference>
<evidence type="ECO:0000313" key="13">
    <source>
        <dbReference type="Proteomes" id="UP000075243"/>
    </source>
</evidence>
<accession>A0A151RVH1</accession>
<evidence type="ECO:0000256" key="1">
    <source>
        <dbReference type="ARBA" id="ARBA00008455"/>
    </source>
</evidence>
<dbReference type="SUPFAM" id="SSF54001">
    <property type="entry name" value="Cysteine proteinases"/>
    <property type="match status" value="1"/>
</dbReference>
<dbReference type="InterPro" id="IPR013128">
    <property type="entry name" value="Peptidase_C1A"/>
</dbReference>
<dbReference type="PRINTS" id="PR00705">
    <property type="entry name" value="PAPAIN"/>
</dbReference>
<dbReference type="InterPro" id="IPR038765">
    <property type="entry name" value="Papain-like_cys_pep_sf"/>
</dbReference>
<dbReference type="GO" id="GO:0000323">
    <property type="term" value="C:lytic vacuole"/>
    <property type="evidence" value="ECO:0007669"/>
    <property type="project" value="UniProtKB-ARBA"/>
</dbReference>
<evidence type="ECO:0000256" key="8">
    <source>
        <dbReference type="ARBA" id="ARBA00023180"/>
    </source>
</evidence>